<evidence type="ECO:0000256" key="5">
    <source>
        <dbReference type="ARBA" id="ARBA00048200"/>
    </source>
</evidence>
<comment type="pathway">
    <text evidence="1 6">Carbohydrate biosynthesis; dTDP-L-rhamnose biosynthesis.</text>
</comment>
<comment type="catalytic activity">
    <reaction evidence="5">
        <text>dTDP-beta-L-rhamnose + NADP(+) = dTDP-4-dehydro-beta-L-rhamnose + NADPH + H(+)</text>
        <dbReference type="Rhea" id="RHEA:21796"/>
        <dbReference type="ChEBI" id="CHEBI:15378"/>
        <dbReference type="ChEBI" id="CHEBI:57510"/>
        <dbReference type="ChEBI" id="CHEBI:57783"/>
        <dbReference type="ChEBI" id="CHEBI:58349"/>
        <dbReference type="ChEBI" id="CHEBI:62830"/>
        <dbReference type="EC" id="1.1.1.133"/>
    </reaction>
</comment>
<comment type="similarity">
    <text evidence="2 6">Belongs to the dTDP-4-dehydrorhamnose reductase family.</text>
</comment>
<dbReference type="Proteomes" id="UP001254488">
    <property type="component" value="Unassembled WGS sequence"/>
</dbReference>
<proteinExistence type="inferred from homology"/>
<name>A0ABU2Y9A2_9FLAO</name>
<keyword evidence="6" id="KW-0521">NADP</keyword>
<protein>
    <recommendedName>
        <fullName evidence="4 6">dTDP-4-dehydrorhamnose reductase</fullName>
        <ecNumber evidence="3 6">1.1.1.133</ecNumber>
    </recommendedName>
</protein>
<reference evidence="8 9" key="1">
    <citation type="submission" date="2023-09" db="EMBL/GenBank/DDBJ databases">
        <authorList>
            <person name="Rey-Velasco X."/>
        </authorList>
    </citation>
    <scope>NUCLEOTIDE SEQUENCE [LARGE SCALE GENOMIC DNA]</scope>
    <source>
        <strain evidence="8 9">W242</strain>
    </source>
</reference>
<sequence>MNRILILGATGFIGQAIYKELRAYFDIYGTYVTPTTYATENSILFPYNCEEDSIYSILQEVAPTFIISCFSGEYSSRFKAHEEIATYIATSQNCKLLFISSSSVFDGAFKFPSYEKDTLNPQSSEGRYFASVEKMLLTIPKEKVVIARLPMILGVTAPLVIQLQQAIKNHAAFDVYPNLVISATTVDKASQQLHYIISKNLSGIFHLSSTDVTHHDDLFKEIAQAFGSQMPIFKQVFSSNEDRFLAILPKHNKLPENYTISIEEVIESCTLKDEIITLKQKI</sequence>
<evidence type="ECO:0000256" key="2">
    <source>
        <dbReference type="ARBA" id="ARBA00010944"/>
    </source>
</evidence>
<dbReference type="RefSeq" id="WP_311331721.1">
    <property type="nucleotide sequence ID" value="NZ_JAVRHZ010000001.1"/>
</dbReference>
<comment type="function">
    <text evidence="6">Catalyzes the reduction of dTDP-6-deoxy-L-lyxo-4-hexulose to yield dTDP-L-rhamnose.</text>
</comment>
<evidence type="ECO:0000256" key="6">
    <source>
        <dbReference type="RuleBase" id="RU364082"/>
    </source>
</evidence>
<dbReference type="PANTHER" id="PTHR10491">
    <property type="entry name" value="DTDP-4-DEHYDRORHAMNOSE REDUCTASE"/>
    <property type="match status" value="1"/>
</dbReference>
<dbReference type="PANTHER" id="PTHR10491:SF4">
    <property type="entry name" value="METHIONINE ADENOSYLTRANSFERASE 2 SUBUNIT BETA"/>
    <property type="match status" value="1"/>
</dbReference>
<evidence type="ECO:0000256" key="4">
    <source>
        <dbReference type="ARBA" id="ARBA00017099"/>
    </source>
</evidence>
<organism evidence="8 9">
    <name type="scientific">Patiriisocius hiemis</name>
    <dbReference type="NCBI Taxonomy" id="3075604"/>
    <lineage>
        <taxon>Bacteria</taxon>
        <taxon>Pseudomonadati</taxon>
        <taxon>Bacteroidota</taxon>
        <taxon>Flavobacteriia</taxon>
        <taxon>Flavobacteriales</taxon>
        <taxon>Flavobacteriaceae</taxon>
        <taxon>Patiriisocius</taxon>
    </lineage>
</organism>
<gene>
    <name evidence="8" type="ORF">RM538_02030</name>
</gene>
<dbReference type="EC" id="1.1.1.133" evidence="3 6"/>
<comment type="caution">
    <text evidence="8">The sequence shown here is derived from an EMBL/GenBank/DDBJ whole genome shotgun (WGS) entry which is preliminary data.</text>
</comment>
<dbReference type="InterPro" id="IPR005913">
    <property type="entry name" value="dTDP_dehydrorham_reduct"/>
</dbReference>
<evidence type="ECO:0000313" key="9">
    <source>
        <dbReference type="Proteomes" id="UP001254488"/>
    </source>
</evidence>
<evidence type="ECO:0000256" key="3">
    <source>
        <dbReference type="ARBA" id="ARBA00012929"/>
    </source>
</evidence>
<keyword evidence="9" id="KW-1185">Reference proteome</keyword>
<accession>A0ABU2Y9A2</accession>
<feature type="domain" description="RmlD-like substrate binding" evidence="7">
    <location>
        <begin position="3"/>
        <end position="230"/>
    </location>
</feature>
<evidence type="ECO:0000259" key="7">
    <source>
        <dbReference type="Pfam" id="PF04321"/>
    </source>
</evidence>
<dbReference type="SUPFAM" id="SSF51735">
    <property type="entry name" value="NAD(P)-binding Rossmann-fold domains"/>
    <property type="match status" value="1"/>
</dbReference>
<keyword evidence="6" id="KW-0560">Oxidoreductase</keyword>
<dbReference type="Pfam" id="PF04321">
    <property type="entry name" value="RmlD_sub_bind"/>
    <property type="match status" value="1"/>
</dbReference>
<dbReference type="Gene3D" id="3.40.50.720">
    <property type="entry name" value="NAD(P)-binding Rossmann-like Domain"/>
    <property type="match status" value="1"/>
</dbReference>
<dbReference type="InterPro" id="IPR029903">
    <property type="entry name" value="RmlD-like-bd"/>
</dbReference>
<evidence type="ECO:0000313" key="8">
    <source>
        <dbReference type="EMBL" id="MDT0554764.1"/>
    </source>
</evidence>
<evidence type="ECO:0000256" key="1">
    <source>
        <dbReference type="ARBA" id="ARBA00004781"/>
    </source>
</evidence>
<dbReference type="InterPro" id="IPR036291">
    <property type="entry name" value="NAD(P)-bd_dom_sf"/>
</dbReference>
<dbReference type="EMBL" id="JAVRHZ010000001">
    <property type="protein sequence ID" value="MDT0554764.1"/>
    <property type="molecule type" value="Genomic_DNA"/>
</dbReference>